<keyword evidence="1" id="KW-0472">Membrane</keyword>
<evidence type="ECO:0000256" key="1">
    <source>
        <dbReference type="SAM" id="Phobius"/>
    </source>
</evidence>
<reference evidence="2" key="1">
    <citation type="journal article" date="2023" name="IScience">
        <title>Live-bearing cockroach genome reveals convergent evolutionary mechanisms linked to viviparity in insects and beyond.</title>
        <authorList>
            <person name="Fouks B."/>
            <person name="Harrison M.C."/>
            <person name="Mikhailova A.A."/>
            <person name="Marchal E."/>
            <person name="English S."/>
            <person name="Carruthers M."/>
            <person name="Jennings E.C."/>
            <person name="Chiamaka E.L."/>
            <person name="Frigard R.A."/>
            <person name="Pippel M."/>
            <person name="Attardo G.M."/>
            <person name="Benoit J.B."/>
            <person name="Bornberg-Bauer E."/>
            <person name="Tobe S.S."/>
        </authorList>
    </citation>
    <scope>NUCLEOTIDE SEQUENCE</scope>
    <source>
        <strain evidence="2">Stay&amp;Tobe</strain>
    </source>
</reference>
<evidence type="ECO:0000313" key="2">
    <source>
        <dbReference type="EMBL" id="KAJ9599009.1"/>
    </source>
</evidence>
<protein>
    <submittedName>
        <fullName evidence="2">Uncharacterized protein</fullName>
    </submittedName>
</protein>
<feature type="transmembrane region" description="Helical" evidence="1">
    <location>
        <begin position="12"/>
        <end position="31"/>
    </location>
</feature>
<sequence length="79" mass="9356">ISSWLPKNSARLPFSLRFLLISVIFLLLVSIPLRKYPILFTIDVCCWRLPFISSFIMFLMFEVLLEIWLLLWLLVSPLV</sequence>
<keyword evidence="1" id="KW-0812">Transmembrane</keyword>
<accession>A0AAD8ER52</accession>
<keyword evidence="3" id="KW-1185">Reference proteome</keyword>
<evidence type="ECO:0000313" key="3">
    <source>
        <dbReference type="Proteomes" id="UP001233999"/>
    </source>
</evidence>
<comment type="caution">
    <text evidence="2">The sequence shown here is derived from an EMBL/GenBank/DDBJ whole genome shotgun (WGS) entry which is preliminary data.</text>
</comment>
<feature type="non-terminal residue" evidence="2">
    <location>
        <position position="1"/>
    </location>
</feature>
<dbReference type="AlphaFoldDB" id="A0AAD8ER52"/>
<dbReference type="EMBL" id="JASPKZ010000839">
    <property type="protein sequence ID" value="KAJ9599009.1"/>
    <property type="molecule type" value="Genomic_DNA"/>
</dbReference>
<proteinExistence type="predicted"/>
<feature type="non-terminal residue" evidence="2">
    <location>
        <position position="79"/>
    </location>
</feature>
<name>A0AAD8ER52_DIPPU</name>
<keyword evidence="1" id="KW-1133">Transmembrane helix</keyword>
<feature type="transmembrane region" description="Helical" evidence="1">
    <location>
        <begin position="51"/>
        <end position="75"/>
    </location>
</feature>
<gene>
    <name evidence="2" type="ORF">L9F63_010466</name>
</gene>
<organism evidence="2 3">
    <name type="scientific">Diploptera punctata</name>
    <name type="common">Pacific beetle cockroach</name>
    <dbReference type="NCBI Taxonomy" id="6984"/>
    <lineage>
        <taxon>Eukaryota</taxon>
        <taxon>Metazoa</taxon>
        <taxon>Ecdysozoa</taxon>
        <taxon>Arthropoda</taxon>
        <taxon>Hexapoda</taxon>
        <taxon>Insecta</taxon>
        <taxon>Pterygota</taxon>
        <taxon>Neoptera</taxon>
        <taxon>Polyneoptera</taxon>
        <taxon>Dictyoptera</taxon>
        <taxon>Blattodea</taxon>
        <taxon>Blaberoidea</taxon>
        <taxon>Blaberidae</taxon>
        <taxon>Diplopterinae</taxon>
        <taxon>Diploptera</taxon>
    </lineage>
</organism>
<dbReference type="Proteomes" id="UP001233999">
    <property type="component" value="Unassembled WGS sequence"/>
</dbReference>
<reference evidence="2" key="2">
    <citation type="submission" date="2023-05" db="EMBL/GenBank/DDBJ databases">
        <authorList>
            <person name="Fouks B."/>
        </authorList>
    </citation>
    <scope>NUCLEOTIDE SEQUENCE</scope>
    <source>
        <strain evidence="2">Stay&amp;Tobe</strain>
        <tissue evidence="2">Testes</tissue>
    </source>
</reference>